<proteinExistence type="predicted"/>
<gene>
    <name evidence="8" type="ORF">ACIBG2_33485</name>
</gene>
<dbReference type="Proteomes" id="UP001612741">
    <property type="component" value="Unassembled WGS sequence"/>
</dbReference>
<keyword evidence="5 6" id="KW-0472">Membrane</keyword>
<evidence type="ECO:0000256" key="1">
    <source>
        <dbReference type="ARBA" id="ARBA00004651"/>
    </source>
</evidence>
<evidence type="ECO:0000256" key="2">
    <source>
        <dbReference type="ARBA" id="ARBA00022475"/>
    </source>
</evidence>
<name>A0ABW7Z2L3_9ACTN</name>
<organism evidence="8 9">
    <name type="scientific">Nonomuraea typhae</name>
    <dbReference type="NCBI Taxonomy" id="2603600"/>
    <lineage>
        <taxon>Bacteria</taxon>
        <taxon>Bacillati</taxon>
        <taxon>Actinomycetota</taxon>
        <taxon>Actinomycetes</taxon>
        <taxon>Streptosporangiales</taxon>
        <taxon>Streptosporangiaceae</taxon>
        <taxon>Nonomuraea</taxon>
    </lineage>
</organism>
<evidence type="ECO:0000313" key="9">
    <source>
        <dbReference type="Proteomes" id="UP001612741"/>
    </source>
</evidence>
<dbReference type="RefSeq" id="WP_397087513.1">
    <property type="nucleotide sequence ID" value="NZ_JBITGY010000009.1"/>
</dbReference>
<evidence type="ECO:0000256" key="3">
    <source>
        <dbReference type="ARBA" id="ARBA00022692"/>
    </source>
</evidence>
<dbReference type="PANTHER" id="PTHR35007">
    <property type="entry name" value="INTEGRAL MEMBRANE PROTEIN-RELATED"/>
    <property type="match status" value="1"/>
</dbReference>
<accession>A0ABW7Z2L3</accession>
<evidence type="ECO:0000256" key="5">
    <source>
        <dbReference type="ARBA" id="ARBA00023136"/>
    </source>
</evidence>
<dbReference type="InterPro" id="IPR018076">
    <property type="entry name" value="T2SS_GspF_dom"/>
</dbReference>
<dbReference type="EMBL" id="JBITGY010000009">
    <property type="protein sequence ID" value="MFI6502333.1"/>
    <property type="molecule type" value="Genomic_DNA"/>
</dbReference>
<feature type="transmembrane region" description="Helical" evidence="6">
    <location>
        <begin position="193"/>
        <end position="217"/>
    </location>
</feature>
<protein>
    <submittedName>
        <fullName evidence="8">Type II secretion system F family protein</fullName>
    </submittedName>
</protein>
<comment type="caution">
    <text evidence="8">The sequence shown here is derived from an EMBL/GenBank/DDBJ whole genome shotgun (WGS) entry which is preliminary data.</text>
</comment>
<keyword evidence="9" id="KW-1185">Reference proteome</keyword>
<reference evidence="8 9" key="1">
    <citation type="submission" date="2024-10" db="EMBL/GenBank/DDBJ databases">
        <title>The Natural Products Discovery Center: Release of the First 8490 Sequenced Strains for Exploring Actinobacteria Biosynthetic Diversity.</title>
        <authorList>
            <person name="Kalkreuter E."/>
            <person name="Kautsar S.A."/>
            <person name="Yang D."/>
            <person name="Bader C.D."/>
            <person name="Teijaro C.N."/>
            <person name="Fluegel L."/>
            <person name="Davis C.M."/>
            <person name="Simpson J.R."/>
            <person name="Lauterbach L."/>
            <person name="Steele A.D."/>
            <person name="Gui C."/>
            <person name="Meng S."/>
            <person name="Li G."/>
            <person name="Viehrig K."/>
            <person name="Ye F."/>
            <person name="Su P."/>
            <person name="Kiefer A.F."/>
            <person name="Nichols A."/>
            <person name="Cepeda A.J."/>
            <person name="Yan W."/>
            <person name="Fan B."/>
            <person name="Jiang Y."/>
            <person name="Adhikari A."/>
            <person name="Zheng C.-J."/>
            <person name="Schuster L."/>
            <person name="Cowan T.M."/>
            <person name="Smanski M.J."/>
            <person name="Chevrette M.G."/>
            <person name="De Carvalho L.P.S."/>
            <person name="Shen B."/>
        </authorList>
    </citation>
    <scope>NUCLEOTIDE SEQUENCE [LARGE SCALE GENOMIC DNA]</scope>
    <source>
        <strain evidence="8 9">NPDC050545</strain>
    </source>
</reference>
<comment type="subcellular location">
    <subcellularLocation>
        <location evidence="1">Cell membrane</location>
        <topology evidence="1">Multi-pass membrane protein</topology>
    </subcellularLocation>
</comment>
<keyword evidence="4 6" id="KW-1133">Transmembrane helix</keyword>
<sequence length="228" mass="23236">MNVIVAAMLAGLAAWVWTGPSAAAVRLARLTARRPAARWTLTRQRPAHRAEAWRQATIELCHALAAELAAGRTPGEAMIRAIATVDLPENLRAVAAAARDGGDVAATLAAAAAVPGGEGLARLAACWRVGVGVGGGMAALAERVAATLRAARAHRQEVAAQLAGPRATARLLAVLPLLGLVMASALGMRPLDFLFGGLVGMGCLVGGVSLVACGMWWTGRMASAAQDS</sequence>
<evidence type="ECO:0000259" key="7">
    <source>
        <dbReference type="Pfam" id="PF00482"/>
    </source>
</evidence>
<feature type="transmembrane region" description="Helical" evidence="6">
    <location>
        <begin position="167"/>
        <end position="186"/>
    </location>
</feature>
<evidence type="ECO:0000313" key="8">
    <source>
        <dbReference type="EMBL" id="MFI6502333.1"/>
    </source>
</evidence>
<keyword evidence="2" id="KW-1003">Cell membrane</keyword>
<dbReference type="PANTHER" id="PTHR35007:SF4">
    <property type="entry name" value="CONSERVED TRANSMEMBRANE PROTEIN-RELATED"/>
    <property type="match status" value="1"/>
</dbReference>
<evidence type="ECO:0000256" key="6">
    <source>
        <dbReference type="SAM" id="Phobius"/>
    </source>
</evidence>
<keyword evidence="3 6" id="KW-0812">Transmembrane</keyword>
<feature type="domain" description="Type II secretion system protein GspF" evidence="7">
    <location>
        <begin position="61"/>
        <end position="182"/>
    </location>
</feature>
<dbReference type="Pfam" id="PF00482">
    <property type="entry name" value="T2SSF"/>
    <property type="match status" value="1"/>
</dbReference>
<evidence type="ECO:0000256" key="4">
    <source>
        <dbReference type="ARBA" id="ARBA00022989"/>
    </source>
</evidence>